<dbReference type="WBParaSite" id="jg18831">
    <property type="protein sequence ID" value="jg18831"/>
    <property type="gene ID" value="jg18831"/>
</dbReference>
<evidence type="ECO:0000313" key="1">
    <source>
        <dbReference type="Proteomes" id="UP000887574"/>
    </source>
</evidence>
<name>A0A915DEU3_9BILA</name>
<reference evidence="2" key="1">
    <citation type="submission" date="2022-11" db="UniProtKB">
        <authorList>
            <consortium name="WormBaseParasite"/>
        </authorList>
    </citation>
    <scope>IDENTIFICATION</scope>
</reference>
<protein>
    <submittedName>
        <fullName evidence="2">Uncharacterized protein</fullName>
    </submittedName>
</protein>
<dbReference type="AlphaFoldDB" id="A0A915DEU3"/>
<sequence length="142" mass="16676">MDQVKMLIDNIASYKQSWEIASECDKFFDQLSRTEKGEDLLSRYRLNLFQIQEINAENARLTNFASTRMSRVQQNLNEEYLVFTSFCDQLRNIPKIGAELDEVNKRLKDIERFALQTELAMLCLESVHNTLLQKEFSSKDIL</sequence>
<evidence type="ECO:0000313" key="2">
    <source>
        <dbReference type="WBParaSite" id="jg18831"/>
    </source>
</evidence>
<organism evidence="1 2">
    <name type="scientific">Ditylenchus dipsaci</name>
    <dbReference type="NCBI Taxonomy" id="166011"/>
    <lineage>
        <taxon>Eukaryota</taxon>
        <taxon>Metazoa</taxon>
        <taxon>Ecdysozoa</taxon>
        <taxon>Nematoda</taxon>
        <taxon>Chromadorea</taxon>
        <taxon>Rhabditida</taxon>
        <taxon>Tylenchina</taxon>
        <taxon>Tylenchomorpha</taxon>
        <taxon>Sphaerularioidea</taxon>
        <taxon>Anguinidae</taxon>
        <taxon>Anguininae</taxon>
        <taxon>Ditylenchus</taxon>
    </lineage>
</organism>
<proteinExistence type="predicted"/>
<dbReference type="Proteomes" id="UP000887574">
    <property type="component" value="Unplaced"/>
</dbReference>
<keyword evidence="1" id="KW-1185">Reference proteome</keyword>
<accession>A0A915DEU3</accession>